<organism evidence="2 3">
    <name type="scientific">Mycobacterium phage Gaia</name>
    <dbReference type="NCBI Taxonomy" id="1486472"/>
    <lineage>
        <taxon>Viruses</taxon>
        <taxon>Duplodnaviria</taxon>
        <taxon>Heunggongvirae</taxon>
        <taxon>Uroviricota</taxon>
        <taxon>Caudoviricetes</taxon>
        <taxon>Gaiavirus</taxon>
        <taxon>Gaiavirus gaia</taxon>
    </lineage>
</organism>
<protein>
    <submittedName>
        <fullName evidence="2">Uncharacterized protein</fullName>
    </submittedName>
</protein>
<name>A0A068F1T8_9CAUD</name>
<gene>
    <name evidence="2" type="primary">93</name>
    <name evidence="2" type="ORF">PBI_GAIA_93</name>
</gene>
<keyword evidence="3" id="KW-1185">Reference proteome</keyword>
<dbReference type="GeneID" id="23679599"/>
<dbReference type="KEGG" id="vg:23679599"/>
<dbReference type="RefSeq" id="YP_009124835.1">
    <property type="nucleotide sequence ID" value="NC_026590.1"/>
</dbReference>
<dbReference type="OrthoDB" id="7720at10239"/>
<proteinExistence type="predicted"/>
<reference evidence="2 3" key="1">
    <citation type="submission" date="2014-03" db="EMBL/GenBank/DDBJ databases">
        <authorList>
            <person name="Yoder B.A."/>
            <person name="Colicchio M.A."/>
            <person name="Schafer C.E."/>
            <person name="Abrahim M.R."/>
            <person name="Adkins N.L."/>
            <person name="Burke K.A."/>
            <person name="Churilla B.M."/>
            <person name="Cohen K.L."/>
            <person name="Fasoranti T.O."/>
            <person name="Genkil J.S."/>
            <person name="Kramer Z.J."/>
            <person name="Prout A.K."/>
            <person name="Schwarz A.G."/>
            <person name="Tish M."/>
            <person name="Vispute N."/>
            <person name="Wilkes K.E."/>
            <person name="Williams C.R."/>
            <person name="Xiao X."/>
            <person name="Yu V.J."/>
            <person name="Lapin J.S."/>
            <person name="Ott C.T."/>
            <person name="Walburn T.D."/>
            <person name="Bradley K.W."/>
            <person name="Clarke D.Q."/>
            <person name="Lewis M.F."/>
            <person name="Barker L.P."/>
            <person name="Bailey C."/>
            <person name="Asai D.J."/>
            <person name="Bowman C.A."/>
            <person name="Russell D.A."/>
            <person name="Pope W.H."/>
            <person name="Jacobs-Sera D."/>
            <person name="Hendrix R.W."/>
            <person name="Hatfull G.F."/>
        </authorList>
    </citation>
    <scope>NUCLEOTIDE SEQUENCE [LARGE SCALE GENOMIC DNA]</scope>
</reference>
<feature type="region of interest" description="Disordered" evidence="1">
    <location>
        <begin position="200"/>
        <end position="234"/>
    </location>
</feature>
<evidence type="ECO:0000256" key="1">
    <source>
        <dbReference type="SAM" id="MobiDB-lite"/>
    </source>
</evidence>
<sequence length="234" mass="25689">MSLSNPRATVSPVKKHFRFKGQTGEIAYYDKDAKQEVKVETPFRFTVLDVTSSIRGWDDNSQSGVWANEVRDLRSDILRVRSKGGLIAEGLYATIKERVRGRGGKFANIAYIAYKDGDELAIGTVTFVGSSLSAWIEFTNGRRIDSDPGVVIKGFAEQKKGATTYYSPLFERMDVSGETLQRASDLDVELQAYLSESLKAQDEVAPQEPRDESPWGQVTGSFGGGADLTAAAPF</sequence>
<dbReference type="EMBL" id="KJ567043">
    <property type="protein sequence ID" value="AID58912.1"/>
    <property type="molecule type" value="Genomic_DNA"/>
</dbReference>
<evidence type="ECO:0000313" key="2">
    <source>
        <dbReference type="EMBL" id="AID58912.1"/>
    </source>
</evidence>
<evidence type="ECO:0000313" key="3">
    <source>
        <dbReference type="Proteomes" id="UP000027491"/>
    </source>
</evidence>
<dbReference type="Proteomes" id="UP000027491">
    <property type="component" value="Segment"/>
</dbReference>
<accession>A0A068F1T8</accession>